<accession>A0AAX3ZVI4</accession>
<name>A0AAX3ZVI4_9CAUD</name>
<dbReference type="EMBL" id="OR420734">
    <property type="protein sequence ID" value="WMM94907.1"/>
    <property type="molecule type" value="Genomic_DNA"/>
</dbReference>
<reference evidence="1 2" key="1">
    <citation type="submission" date="2023-08" db="EMBL/GenBank/DDBJ databases">
        <authorList>
            <person name="Du S."/>
            <person name="Wu Z."/>
            <person name="Wu Y."/>
            <person name="Yang M."/>
            <person name="Shao J."/>
            <person name="Liu H."/>
            <person name="Zhao Y."/>
            <person name="Zhang Z."/>
        </authorList>
    </citation>
    <scope>NUCLEOTIDE SEQUENCE [LARGE SCALE GENOMIC DNA]</scope>
</reference>
<dbReference type="InterPro" id="IPR033767">
    <property type="entry name" value="Tail_Gp11"/>
</dbReference>
<evidence type="ECO:0000313" key="1">
    <source>
        <dbReference type="EMBL" id="WMM94907.1"/>
    </source>
</evidence>
<dbReference type="Pfam" id="PF17212">
    <property type="entry name" value="Tube"/>
    <property type="match status" value="1"/>
</dbReference>
<dbReference type="Proteomes" id="UP001301871">
    <property type="component" value="Segment"/>
</dbReference>
<gene>
    <name evidence="1" type="ORF">CRP804_gp29</name>
</gene>
<sequence length="200" mass="21994">MATLLTPTTELEAVNVCLANIGESPVSTITGDVTVDAALARDLVRQVTREVQAHGFYWNTELNYTLIPNTSKNLVLPANILSVDTTGDDKTKDLVARGRLLYDRVNHTYKFDDPVTVDMVVALSFDELPEMARRLITIRSARMYQERIMGSGAVSAFNSADEDYARAALLAENMEVEDNNVLSGNVAVAGILSRFAFYRG</sequence>
<evidence type="ECO:0000313" key="2">
    <source>
        <dbReference type="Proteomes" id="UP001301871"/>
    </source>
</evidence>
<organism evidence="1 2">
    <name type="scientific">Roseobacter phage CRP-804</name>
    <dbReference type="NCBI Taxonomy" id="3072850"/>
    <lineage>
        <taxon>Viruses</taxon>
        <taxon>Duplodnaviria</taxon>
        <taxon>Heunggongvirae</taxon>
        <taxon>Uroviricota</taxon>
        <taxon>Caudoviricetes</taxon>
        <taxon>Autographivirales</taxon>
        <taxon>Autographivirales incertae sedis</taxon>
        <taxon>Triteiavirus</taxon>
        <taxon>Triteiavirus CRP804</taxon>
    </lineage>
</organism>
<keyword evidence="2" id="KW-1185">Reference proteome</keyword>
<proteinExistence type="predicted"/>
<protein>
    <submittedName>
        <fullName evidence="1">Tail tubular protein A</fullName>
    </submittedName>
</protein>